<dbReference type="Proteomes" id="UP000176322">
    <property type="component" value="Unassembled WGS sequence"/>
</dbReference>
<sequence>MKIKKIKLSNLKFGPIRNEVLPEGFILRVQKYKNKLKEVETSSLEETISNFQRDLHPEDELKVWEVIAELYETKARANWTNKERKECFKKLLLSTMS</sequence>
<protein>
    <submittedName>
        <fullName evidence="1">Uncharacterized protein</fullName>
    </submittedName>
</protein>
<dbReference type="STRING" id="1798475.A2837_01840"/>
<comment type="caution">
    <text evidence="1">The sequence shown here is derived from an EMBL/GenBank/DDBJ whole genome shotgun (WGS) entry which is preliminary data.</text>
</comment>
<dbReference type="EMBL" id="MFKO01000002">
    <property type="protein sequence ID" value="OGG41928.1"/>
    <property type="molecule type" value="Genomic_DNA"/>
</dbReference>
<dbReference type="AlphaFoldDB" id="A0A1F6BYM7"/>
<proteinExistence type="predicted"/>
<evidence type="ECO:0000313" key="2">
    <source>
        <dbReference type="Proteomes" id="UP000176322"/>
    </source>
</evidence>
<gene>
    <name evidence="1" type="ORF">A2837_01840</name>
</gene>
<reference evidence="1 2" key="1">
    <citation type="journal article" date="2016" name="Nat. Commun.">
        <title>Thousands of microbial genomes shed light on interconnected biogeochemical processes in an aquifer system.</title>
        <authorList>
            <person name="Anantharaman K."/>
            <person name="Brown C.T."/>
            <person name="Hug L.A."/>
            <person name="Sharon I."/>
            <person name="Castelle C.J."/>
            <person name="Probst A.J."/>
            <person name="Thomas B.C."/>
            <person name="Singh A."/>
            <person name="Wilkins M.J."/>
            <person name="Karaoz U."/>
            <person name="Brodie E.L."/>
            <person name="Williams K.H."/>
            <person name="Hubbard S.S."/>
            <person name="Banfield J.F."/>
        </authorList>
    </citation>
    <scope>NUCLEOTIDE SEQUENCE [LARGE SCALE GENOMIC DNA]</scope>
</reference>
<accession>A0A1F6BYM7</accession>
<name>A0A1F6BYM7_9BACT</name>
<organism evidence="1 2">
    <name type="scientific">Candidatus Kaiserbacteria bacterium RIFCSPHIGHO2_01_FULL_46_22</name>
    <dbReference type="NCBI Taxonomy" id="1798475"/>
    <lineage>
        <taxon>Bacteria</taxon>
        <taxon>Candidatus Kaiseribacteriota</taxon>
    </lineage>
</organism>
<evidence type="ECO:0000313" key="1">
    <source>
        <dbReference type="EMBL" id="OGG41928.1"/>
    </source>
</evidence>